<name>A0ACD3B0W8_9AGAR</name>
<sequence length="61" mass="7201">HEKHLLALLERQPDLQLAELQQRLWESQHTYASLSTISRTLYREGLTNKKVYFDYSGPVEV</sequence>
<gene>
    <name evidence="1" type="ORF">BDN72DRAFT_764805</name>
</gene>
<keyword evidence="2" id="KW-1185">Reference proteome</keyword>
<reference evidence="1 2" key="1">
    <citation type="journal article" date="2019" name="Nat. Ecol. Evol.">
        <title>Megaphylogeny resolves global patterns of mushroom evolution.</title>
        <authorList>
            <person name="Varga T."/>
            <person name="Krizsan K."/>
            <person name="Foldi C."/>
            <person name="Dima B."/>
            <person name="Sanchez-Garcia M."/>
            <person name="Sanchez-Ramirez S."/>
            <person name="Szollosi G.J."/>
            <person name="Szarkandi J.G."/>
            <person name="Papp V."/>
            <person name="Albert L."/>
            <person name="Andreopoulos W."/>
            <person name="Angelini C."/>
            <person name="Antonin V."/>
            <person name="Barry K.W."/>
            <person name="Bougher N.L."/>
            <person name="Buchanan P."/>
            <person name="Buyck B."/>
            <person name="Bense V."/>
            <person name="Catcheside P."/>
            <person name="Chovatia M."/>
            <person name="Cooper J."/>
            <person name="Damon W."/>
            <person name="Desjardin D."/>
            <person name="Finy P."/>
            <person name="Geml J."/>
            <person name="Haridas S."/>
            <person name="Hughes K."/>
            <person name="Justo A."/>
            <person name="Karasinski D."/>
            <person name="Kautmanova I."/>
            <person name="Kiss B."/>
            <person name="Kocsube S."/>
            <person name="Kotiranta H."/>
            <person name="LaButti K.M."/>
            <person name="Lechner B.E."/>
            <person name="Liimatainen K."/>
            <person name="Lipzen A."/>
            <person name="Lukacs Z."/>
            <person name="Mihaltcheva S."/>
            <person name="Morgado L.N."/>
            <person name="Niskanen T."/>
            <person name="Noordeloos M.E."/>
            <person name="Ohm R.A."/>
            <person name="Ortiz-Santana B."/>
            <person name="Ovrebo C."/>
            <person name="Racz N."/>
            <person name="Riley R."/>
            <person name="Savchenko A."/>
            <person name="Shiryaev A."/>
            <person name="Soop K."/>
            <person name="Spirin V."/>
            <person name="Szebenyi C."/>
            <person name="Tomsovsky M."/>
            <person name="Tulloss R.E."/>
            <person name="Uehling J."/>
            <person name="Grigoriev I.V."/>
            <person name="Vagvolgyi C."/>
            <person name="Papp T."/>
            <person name="Martin F.M."/>
            <person name="Miettinen O."/>
            <person name="Hibbett D.S."/>
            <person name="Nagy L.G."/>
        </authorList>
    </citation>
    <scope>NUCLEOTIDE SEQUENCE [LARGE SCALE GENOMIC DNA]</scope>
    <source>
        <strain evidence="1 2">NL-1719</strain>
    </source>
</reference>
<organism evidence="1 2">
    <name type="scientific">Pluteus cervinus</name>
    <dbReference type="NCBI Taxonomy" id="181527"/>
    <lineage>
        <taxon>Eukaryota</taxon>
        <taxon>Fungi</taxon>
        <taxon>Dikarya</taxon>
        <taxon>Basidiomycota</taxon>
        <taxon>Agaricomycotina</taxon>
        <taxon>Agaricomycetes</taxon>
        <taxon>Agaricomycetidae</taxon>
        <taxon>Agaricales</taxon>
        <taxon>Pluteineae</taxon>
        <taxon>Pluteaceae</taxon>
        <taxon>Pluteus</taxon>
    </lineage>
</organism>
<evidence type="ECO:0000313" key="2">
    <source>
        <dbReference type="Proteomes" id="UP000308600"/>
    </source>
</evidence>
<dbReference type="Proteomes" id="UP000308600">
    <property type="component" value="Unassembled WGS sequence"/>
</dbReference>
<feature type="non-terminal residue" evidence="1">
    <location>
        <position position="1"/>
    </location>
</feature>
<evidence type="ECO:0000313" key="1">
    <source>
        <dbReference type="EMBL" id="TFK71583.1"/>
    </source>
</evidence>
<proteinExistence type="predicted"/>
<dbReference type="EMBL" id="ML208296">
    <property type="protein sequence ID" value="TFK71583.1"/>
    <property type="molecule type" value="Genomic_DNA"/>
</dbReference>
<protein>
    <submittedName>
        <fullName evidence="1">Uncharacterized protein</fullName>
    </submittedName>
</protein>
<accession>A0ACD3B0W8</accession>